<dbReference type="Proteomes" id="UP000192936">
    <property type="component" value="Unassembled WGS sequence"/>
</dbReference>
<dbReference type="OrthoDB" id="7203053at2"/>
<evidence type="ECO:0000256" key="2">
    <source>
        <dbReference type="ARBA" id="ARBA00022692"/>
    </source>
</evidence>
<sequence length="193" mass="21256">MDALGWPQIILLAVAAQRLLELVIARRNTARLLADGAREVGAAHYPLFVALHAGWLLALFLMVPADTPVNGWLLALFLLLQAGRVWVIATLGRFWTTRIITLDGAPLVRRGPFRWVRHPNYLVVAGELAVLPLVFGEVWIALAATLLNIPLTLHRIRVEEGALRGRDGTGTGAASWTGWSGRRPTPRPTPDRF</sequence>
<keyword evidence="7" id="KW-0489">Methyltransferase</keyword>
<dbReference type="GO" id="GO:0016020">
    <property type="term" value="C:membrane"/>
    <property type="evidence" value="ECO:0007669"/>
    <property type="project" value="UniProtKB-SubCell"/>
</dbReference>
<dbReference type="InterPro" id="IPR007269">
    <property type="entry name" value="ICMT_MeTrfase"/>
</dbReference>
<accession>A0A1X7FAW0</accession>
<comment type="subcellular location">
    <subcellularLocation>
        <location evidence="1">Membrane</location>
        <topology evidence="1">Multi-pass membrane protein</topology>
    </subcellularLocation>
</comment>
<dbReference type="PANTHER" id="PTHR43847:SF1">
    <property type="entry name" value="BLL3993 PROTEIN"/>
    <property type="match status" value="1"/>
</dbReference>
<gene>
    <name evidence="7" type="ORF">SAMN02982917_2414</name>
</gene>
<reference evidence="7 8" key="1">
    <citation type="submission" date="2017-04" db="EMBL/GenBank/DDBJ databases">
        <authorList>
            <person name="Afonso C.L."/>
            <person name="Miller P.J."/>
            <person name="Scott M.A."/>
            <person name="Spackman E."/>
            <person name="Goraichik I."/>
            <person name="Dimitrov K.M."/>
            <person name="Suarez D.L."/>
            <person name="Swayne D.E."/>
        </authorList>
    </citation>
    <scope>NUCLEOTIDE SEQUENCE [LARGE SCALE GENOMIC DNA]</scope>
    <source>
        <strain evidence="7 8">A2P</strain>
    </source>
</reference>
<dbReference type="RefSeq" id="WP_085085568.1">
    <property type="nucleotide sequence ID" value="NZ_FXAK01000005.1"/>
</dbReference>
<feature type="transmembrane region" description="Helical" evidence="6">
    <location>
        <begin position="71"/>
        <end position="91"/>
    </location>
</feature>
<feature type="transmembrane region" description="Helical" evidence="6">
    <location>
        <begin position="45"/>
        <end position="65"/>
    </location>
</feature>
<dbReference type="STRING" id="286727.SAMN02982917_2414"/>
<evidence type="ECO:0000256" key="1">
    <source>
        <dbReference type="ARBA" id="ARBA00004141"/>
    </source>
</evidence>
<evidence type="ECO:0000256" key="6">
    <source>
        <dbReference type="SAM" id="Phobius"/>
    </source>
</evidence>
<keyword evidence="2 6" id="KW-0812">Transmembrane</keyword>
<dbReference type="GO" id="GO:0032259">
    <property type="term" value="P:methylation"/>
    <property type="evidence" value="ECO:0007669"/>
    <property type="project" value="UniProtKB-KW"/>
</dbReference>
<dbReference type="EMBL" id="FXAK01000005">
    <property type="protein sequence ID" value="SMF48871.1"/>
    <property type="molecule type" value="Genomic_DNA"/>
</dbReference>
<feature type="transmembrane region" description="Helical" evidence="6">
    <location>
        <begin position="121"/>
        <end position="147"/>
    </location>
</feature>
<proteinExistence type="predicted"/>
<dbReference type="Pfam" id="PF04140">
    <property type="entry name" value="ICMT"/>
    <property type="match status" value="1"/>
</dbReference>
<protein>
    <submittedName>
        <fullName evidence="7">Methyltransferase</fullName>
    </submittedName>
</protein>
<keyword evidence="7" id="KW-0808">Transferase</keyword>
<evidence type="ECO:0000256" key="5">
    <source>
        <dbReference type="SAM" id="MobiDB-lite"/>
    </source>
</evidence>
<dbReference type="InterPro" id="IPR052527">
    <property type="entry name" value="Metal_cation-efflux_comp"/>
</dbReference>
<keyword evidence="4 6" id="KW-0472">Membrane</keyword>
<dbReference type="Gene3D" id="1.20.120.1630">
    <property type="match status" value="1"/>
</dbReference>
<evidence type="ECO:0000313" key="7">
    <source>
        <dbReference type="EMBL" id="SMF48871.1"/>
    </source>
</evidence>
<evidence type="ECO:0000256" key="3">
    <source>
        <dbReference type="ARBA" id="ARBA00022989"/>
    </source>
</evidence>
<evidence type="ECO:0000256" key="4">
    <source>
        <dbReference type="ARBA" id="ARBA00023136"/>
    </source>
</evidence>
<dbReference type="AlphaFoldDB" id="A0A1X7FAW0"/>
<evidence type="ECO:0000313" key="8">
    <source>
        <dbReference type="Proteomes" id="UP000192936"/>
    </source>
</evidence>
<organism evidence="7 8">
    <name type="scientific">Azospirillum oryzae</name>
    <dbReference type="NCBI Taxonomy" id="286727"/>
    <lineage>
        <taxon>Bacteria</taxon>
        <taxon>Pseudomonadati</taxon>
        <taxon>Pseudomonadota</taxon>
        <taxon>Alphaproteobacteria</taxon>
        <taxon>Rhodospirillales</taxon>
        <taxon>Azospirillaceae</taxon>
        <taxon>Azospirillum</taxon>
    </lineage>
</organism>
<keyword evidence="3 6" id="KW-1133">Transmembrane helix</keyword>
<dbReference type="GO" id="GO:0004671">
    <property type="term" value="F:protein C-terminal S-isoprenylcysteine carboxyl O-methyltransferase activity"/>
    <property type="evidence" value="ECO:0007669"/>
    <property type="project" value="InterPro"/>
</dbReference>
<feature type="compositionally biased region" description="Low complexity" evidence="5">
    <location>
        <begin position="172"/>
        <end position="183"/>
    </location>
</feature>
<dbReference type="PANTHER" id="PTHR43847">
    <property type="entry name" value="BLL3993 PROTEIN"/>
    <property type="match status" value="1"/>
</dbReference>
<feature type="region of interest" description="Disordered" evidence="5">
    <location>
        <begin position="165"/>
        <end position="193"/>
    </location>
</feature>
<name>A0A1X7FAW0_9PROT</name>